<feature type="transmembrane region" description="Helical" evidence="1">
    <location>
        <begin position="97"/>
        <end position="128"/>
    </location>
</feature>
<dbReference type="RefSeq" id="WP_251611096.1">
    <property type="nucleotide sequence ID" value="NZ_JAMQJY010000003.1"/>
</dbReference>
<keyword evidence="1" id="KW-1133">Transmembrane helix</keyword>
<organism evidence="2 3">
    <name type="scientific">Alkalicoccobacillus plakortidis</name>
    <dbReference type="NCBI Taxonomy" id="444060"/>
    <lineage>
        <taxon>Bacteria</taxon>
        <taxon>Bacillati</taxon>
        <taxon>Bacillota</taxon>
        <taxon>Bacilli</taxon>
        <taxon>Bacillales</taxon>
        <taxon>Bacillaceae</taxon>
        <taxon>Alkalicoccobacillus</taxon>
    </lineage>
</organism>
<feature type="transmembrane region" description="Helical" evidence="1">
    <location>
        <begin position="62"/>
        <end position="85"/>
    </location>
</feature>
<keyword evidence="1" id="KW-0472">Membrane</keyword>
<evidence type="ECO:0000313" key="3">
    <source>
        <dbReference type="Proteomes" id="UP001203665"/>
    </source>
</evidence>
<evidence type="ECO:0000256" key="1">
    <source>
        <dbReference type="SAM" id="Phobius"/>
    </source>
</evidence>
<name>A0ABT0XNH4_9BACI</name>
<gene>
    <name evidence="2" type="ORF">NDM98_19330</name>
</gene>
<protein>
    <recommendedName>
        <fullName evidence="4">DUF4064 domain-containing protein</fullName>
    </recommendedName>
</protein>
<dbReference type="Proteomes" id="UP001203665">
    <property type="component" value="Unassembled WGS sequence"/>
</dbReference>
<keyword evidence="1" id="KW-0812">Transmembrane</keyword>
<evidence type="ECO:0000313" key="2">
    <source>
        <dbReference type="EMBL" id="MCM2677377.1"/>
    </source>
</evidence>
<reference evidence="2" key="1">
    <citation type="submission" date="2022-06" db="EMBL/GenBank/DDBJ databases">
        <title>Alkalicoccobacillus porphyridii sp. nov., isolated from a marine red alga, Porphyridium purpureum and reclassification of Shouchella plakortidis and Shouchella gibsonii as Alkalicoccobacillus plakortidis comb. nov. and Alkalicoccobacillus gibsonii comb. nov.</title>
        <authorList>
            <person name="Kim K.H."/>
            <person name="Lee J.K."/>
            <person name="Han D.M."/>
            <person name="Baek J.H."/>
            <person name="Jeon C.O."/>
        </authorList>
    </citation>
    <scope>NUCLEOTIDE SEQUENCE</scope>
    <source>
        <strain evidence="2">DSM 19153</strain>
    </source>
</reference>
<proteinExistence type="predicted"/>
<comment type="caution">
    <text evidence="2">The sequence shown here is derived from an EMBL/GenBank/DDBJ whole genome shotgun (WGS) entry which is preliminary data.</text>
</comment>
<feature type="transmembrane region" description="Helical" evidence="1">
    <location>
        <begin position="12"/>
        <end position="33"/>
    </location>
</feature>
<accession>A0ABT0XNH4</accession>
<keyword evidence="3" id="KW-1185">Reference proteome</keyword>
<dbReference type="EMBL" id="JAMQJY010000003">
    <property type="protein sequence ID" value="MCM2677377.1"/>
    <property type="molecule type" value="Genomic_DNA"/>
</dbReference>
<evidence type="ECO:0008006" key="4">
    <source>
        <dbReference type="Google" id="ProtNLM"/>
    </source>
</evidence>
<sequence length="143" mass="16086">MMVTIKRGIERKLLIVGSMWNACTALLTIFSYYNWFDQEGAARLESQELNTMIAGSQMVNNVLQVIMLFGIFMLIGAVINFVVAVKMKDNHIQKGVVVWMVVWGLILVASMDIIGFLIVLFALVIYLAKNKAIKLSQQEMAPE</sequence>